<keyword evidence="4" id="KW-0337">GPI-anchor biosynthesis</keyword>
<feature type="region of interest" description="Disordered" evidence="10">
    <location>
        <begin position="1"/>
        <end position="25"/>
    </location>
</feature>
<dbReference type="GO" id="GO:0042765">
    <property type="term" value="C:GPI-anchor transamidase complex"/>
    <property type="evidence" value="ECO:0007669"/>
    <property type="project" value="InterPro"/>
</dbReference>
<comment type="pathway">
    <text evidence="2">Glycolipid biosynthesis; glycosylphosphatidylinositol-anchor biosynthesis.</text>
</comment>
<evidence type="ECO:0000256" key="11">
    <source>
        <dbReference type="SAM" id="Phobius"/>
    </source>
</evidence>
<keyword evidence="8 11" id="KW-0472">Membrane</keyword>
<organism evidence="12 13">
    <name type="scientific">Brachionus calyciflorus</name>
    <dbReference type="NCBI Taxonomy" id="104777"/>
    <lineage>
        <taxon>Eukaryota</taxon>
        <taxon>Metazoa</taxon>
        <taxon>Spiralia</taxon>
        <taxon>Gnathifera</taxon>
        <taxon>Rotifera</taxon>
        <taxon>Eurotatoria</taxon>
        <taxon>Monogononta</taxon>
        <taxon>Pseudotrocha</taxon>
        <taxon>Ploima</taxon>
        <taxon>Brachionidae</taxon>
        <taxon>Brachionus</taxon>
    </lineage>
</organism>
<comment type="caution">
    <text evidence="12">The sequence shown here is derived from an EMBL/GenBank/DDBJ whole genome shotgun (WGS) entry which is preliminary data.</text>
</comment>
<evidence type="ECO:0000313" key="13">
    <source>
        <dbReference type="Proteomes" id="UP000663879"/>
    </source>
</evidence>
<accession>A0A813TA98</accession>
<keyword evidence="7 11" id="KW-1133">Transmembrane helix</keyword>
<dbReference type="GO" id="GO:0006506">
    <property type="term" value="P:GPI anchor biosynthetic process"/>
    <property type="evidence" value="ECO:0007669"/>
    <property type="project" value="UniProtKB-UniPathway"/>
</dbReference>
<gene>
    <name evidence="12" type="ORF">OXX778_LOCUS6766</name>
</gene>
<evidence type="ECO:0000256" key="3">
    <source>
        <dbReference type="ARBA" id="ARBA00005316"/>
    </source>
</evidence>
<evidence type="ECO:0000256" key="7">
    <source>
        <dbReference type="ARBA" id="ARBA00022989"/>
    </source>
</evidence>
<dbReference type="PANTHER" id="PTHR21072">
    <property type="entry name" value="GPI TRANSAMIDASE COMPONENT PIG-S"/>
    <property type="match status" value="1"/>
</dbReference>
<dbReference type="Proteomes" id="UP000663879">
    <property type="component" value="Unassembled WGS sequence"/>
</dbReference>
<keyword evidence="6" id="KW-0256">Endoplasmic reticulum</keyword>
<name>A0A813TA98_9BILA</name>
<evidence type="ECO:0000256" key="1">
    <source>
        <dbReference type="ARBA" id="ARBA00004477"/>
    </source>
</evidence>
<keyword evidence="13" id="KW-1185">Reference proteome</keyword>
<dbReference type="OrthoDB" id="28748at2759"/>
<dbReference type="PANTHER" id="PTHR21072:SF13">
    <property type="entry name" value="GPI TRANSAMIDASE COMPONENT PIG-S"/>
    <property type="match status" value="1"/>
</dbReference>
<evidence type="ECO:0000256" key="2">
    <source>
        <dbReference type="ARBA" id="ARBA00004687"/>
    </source>
</evidence>
<evidence type="ECO:0000256" key="8">
    <source>
        <dbReference type="ARBA" id="ARBA00023136"/>
    </source>
</evidence>
<dbReference type="AlphaFoldDB" id="A0A813TA98"/>
<feature type="compositionally biased region" description="Polar residues" evidence="10">
    <location>
        <begin position="1"/>
        <end position="18"/>
    </location>
</feature>
<proteinExistence type="inferred from homology"/>
<reference evidence="12" key="1">
    <citation type="submission" date="2021-02" db="EMBL/GenBank/DDBJ databases">
        <authorList>
            <person name="Nowell W R."/>
        </authorList>
    </citation>
    <scope>NUCLEOTIDE SEQUENCE</scope>
    <source>
        <strain evidence="12">Ploen Becks lab</strain>
    </source>
</reference>
<dbReference type="GO" id="GO:0016255">
    <property type="term" value="P:attachment of GPI anchor to protein"/>
    <property type="evidence" value="ECO:0007669"/>
    <property type="project" value="InterPro"/>
</dbReference>
<evidence type="ECO:0000313" key="12">
    <source>
        <dbReference type="EMBL" id="CAF0806895.1"/>
    </source>
</evidence>
<protein>
    <recommendedName>
        <fullName evidence="14">GPI transamidase component PIG-S</fullName>
    </recommendedName>
</protein>
<evidence type="ECO:0000256" key="5">
    <source>
        <dbReference type="ARBA" id="ARBA00022692"/>
    </source>
</evidence>
<comment type="subcellular location">
    <subcellularLocation>
        <location evidence="1">Endoplasmic reticulum membrane</location>
        <topology evidence="1">Multi-pass membrane protein</topology>
    </subcellularLocation>
</comment>
<evidence type="ECO:0008006" key="14">
    <source>
        <dbReference type="Google" id="ProtNLM"/>
    </source>
</evidence>
<evidence type="ECO:0000256" key="4">
    <source>
        <dbReference type="ARBA" id="ARBA00022502"/>
    </source>
</evidence>
<evidence type="ECO:0000256" key="9">
    <source>
        <dbReference type="ARBA" id="ARBA00023180"/>
    </source>
</evidence>
<dbReference type="EMBL" id="CAJNOC010000821">
    <property type="protein sequence ID" value="CAF0806895.1"/>
    <property type="molecule type" value="Genomic_DNA"/>
</dbReference>
<feature type="transmembrane region" description="Helical" evidence="11">
    <location>
        <begin position="531"/>
        <end position="556"/>
    </location>
</feature>
<dbReference type="UniPathway" id="UPA00196"/>
<sequence>MAETEATSDSPQTNNQQLNEEESEIDKVNKQNENKKLHDLLMFNTIYYILVFVIVGLPIWFFTTSTYRASLPFDSIDKLTESLQKIDFKIQVELIHFNKDISQDNLSKIRDELLRNLNKNSKQKGLVLNFDLKTRKATSDEYNSALGFRDIQTFDENIANKNLNILNLIVLDSDLSKKYEILDNSEFLFLNSLLLNEINIKNLEKIAEYLKKQYLHLEKINEEYRLKLDTERRLPSKKDLKVVNFDSEYEITFSLINEIPEKYSNWNIDECIRSYFLKVTDQLSQFVNFSIKAQTLLYSDFGSYSLSSYKSDNDPFFYLKQTDLSIMTNYIESRLGSRISDSSAFEFVTYISAKQPLYVATNSQNPQETKSVSFMVPRWGGIYVYNPQDDNPEDSTIKVDKAMKTFLTHFITLMGIDLNKNSKTVPRSRIYSPEIYGYLLEKTLENQLNSINTLRSLSLLLTRINSMVIEDDIAEQVKIAVESVEKSLELGSDGRISEAFLNSKTAFISSERAFFDKSLLEKLYFPEDQRFAIYIPLFIPVGIPLVLSIKSVMAWIKSKKEKKD</sequence>
<keyword evidence="9" id="KW-0325">Glycoprotein</keyword>
<evidence type="ECO:0000256" key="10">
    <source>
        <dbReference type="SAM" id="MobiDB-lite"/>
    </source>
</evidence>
<dbReference type="InterPro" id="IPR019540">
    <property type="entry name" value="PtdIno-glycan_biosynth_class_S"/>
</dbReference>
<feature type="transmembrane region" description="Helical" evidence="11">
    <location>
        <begin position="40"/>
        <end position="62"/>
    </location>
</feature>
<dbReference type="Pfam" id="PF10510">
    <property type="entry name" value="PIG-S"/>
    <property type="match status" value="1"/>
</dbReference>
<evidence type="ECO:0000256" key="6">
    <source>
        <dbReference type="ARBA" id="ARBA00022824"/>
    </source>
</evidence>
<keyword evidence="5 11" id="KW-0812">Transmembrane</keyword>
<comment type="similarity">
    <text evidence="3">Belongs to the PIGS family.</text>
</comment>